<dbReference type="Proteomes" id="UP001642483">
    <property type="component" value="Unassembled WGS sequence"/>
</dbReference>
<dbReference type="EMBL" id="CAWYQH010000110">
    <property type="protein sequence ID" value="CAK8689936.1"/>
    <property type="molecule type" value="Genomic_DNA"/>
</dbReference>
<evidence type="ECO:0000313" key="1">
    <source>
        <dbReference type="EMBL" id="CAK8689936.1"/>
    </source>
</evidence>
<proteinExistence type="predicted"/>
<evidence type="ECO:0000313" key="2">
    <source>
        <dbReference type="Proteomes" id="UP001642483"/>
    </source>
</evidence>
<accession>A0ABP0GDS2</accession>
<name>A0ABP0GDS2_CLALP</name>
<protein>
    <submittedName>
        <fullName evidence="1">Uncharacterized protein</fullName>
    </submittedName>
</protein>
<comment type="caution">
    <text evidence="1">The sequence shown here is derived from an EMBL/GenBank/DDBJ whole genome shotgun (WGS) entry which is preliminary data.</text>
</comment>
<reference evidence="1 2" key="1">
    <citation type="submission" date="2024-02" db="EMBL/GenBank/DDBJ databases">
        <authorList>
            <person name="Daric V."/>
            <person name="Darras S."/>
        </authorList>
    </citation>
    <scope>NUCLEOTIDE SEQUENCE [LARGE SCALE GENOMIC DNA]</scope>
</reference>
<keyword evidence="2" id="KW-1185">Reference proteome</keyword>
<sequence length="129" mass="14502">MSRSDKSLLVFRGTPLQCGPSSIQLLMGRRIRNWMPLQRDLLHGSNKIRQHLREQQKQDTIVSICDRLKKQWTDTSGIVDFVGPGLGLGPRDFWINGLTFQFVSNSFTVASQPLSAQSVVIVMSCRTIG</sequence>
<organism evidence="1 2">
    <name type="scientific">Clavelina lepadiformis</name>
    <name type="common">Light-bulb sea squirt</name>
    <name type="synonym">Ascidia lepadiformis</name>
    <dbReference type="NCBI Taxonomy" id="159417"/>
    <lineage>
        <taxon>Eukaryota</taxon>
        <taxon>Metazoa</taxon>
        <taxon>Chordata</taxon>
        <taxon>Tunicata</taxon>
        <taxon>Ascidiacea</taxon>
        <taxon>Aplousobranchia</taxon>
        <taxon>Clavelinidae</taxon>
        <taxon>Clavelina</taxon>
    </lineage>
</organism>
<gene>
    <name evidence="1" type="ORF">CVLEPA_LOCUS22588</name>
</gene>